<organism evidence="1 2">
    <name type="scientific">Gigaspora margarita</name>
    <dbReference type="NCBI Taxonomy" id="4874"/>
    <lineage>
        <taxon>Eukaryota</taxon>
        <taxon>Fungi</taxon>
        <taxon>Fungi incertae sedis</taxon>
        <taxon>Mucoromycota</taxon>
        <taxon>Glomeromycotina</taxon>
        <taxon>Glomeromycetes</taxon>
        <taxon>Diversisporales</taxon>
        <taxon>Gigasporaceae</taxon>
        <taxon>Gigaspora</taxon>
    </lineage>
</organism>
<dbReference type="Proteomes" id="UP000789901">
    <property type="component" value="Unassembled WGS sequence"/>
</dbReference>
<feature type="non-terminal residue" evidence="1">
    <location>
        <position position="264"/>
    </location>
</feature>
<sequence length="264" mass="30381">MKKEKKFLSSSGRTVHTSREVISLAQMKLNFLTQQDHERVDTYTTKFKKLLNCVNTNNCLPDEYIVRMFLSSLKGMNTALVAVTVPKSLSEAIAAARKVEAGNYYRQYNSELEKQSKLRNEEMEHIAREYLFKKSVNNKFRKDRKQWNQNKQVNYCKIHLENSGQNNEMYNLGNEDKKVAKTQPILEEGEKSRIEVINNSVLNIENPINKVKRKQGPSVIDKLEPYNIANDILSMQTSAMATAARCYVRIQNNPILAVLDLETA</sequence>
<accession>A0ABM8W5S7</accession>
<gene>
    <name evidence="1" type="ORF">GMARGA_LOCUS3699</name>
</gene>
<dbReference type="EMBL" id="CAJVQB010001365">
    <property type="protein sequence ID" value="CAG8532700.1"/>
    <property type="molecule type" value="Genomic_DNA"/>
</dbReference>
<evidence type="ECO:0000313" key="2">
    <source>
        <dbReference type="Proteomes" id="UP000789901"/>
    </source>
</evidence>
<proteinExistence type="predicted"/>
<reference evidence="1 2" key="1">
    <citation type="submission" date="2021-06" db="EMBL/GenBank/DDBJ databases">
        <authorList>
            <person name="Kallberg Y."/>
            <person name="Tangrot J."/>
            <person name="Rosling A."/>
        </authorList>
    </citation>
    <scope>NUCLEOTIDE SEQUENCE [LARGE SCALE GENOMIC DNA]</scope>
    <source>
        <strain evidence="1 2">120-4 pot B 10/14</strain>
    </source>
</reference>
<name>A0ABM8W5S7_GIGMA</name>
<comment type="caution">
    <text evidence="1">The sequence shown here is derived from an EMBL/GenBank/DDBJ whole genome shotgun (WGS) entry which is preliminary data.</text>
</comment>
<protein>
    <submittedName>
        <fullName evidence="1">20071_t:CDS:1</fullName>
    </submittedName>
</protein>
<keyword evidence="2" id="KW-1185">Reference proteome</keyword>
<evidence type="ECO:0000313" key="1">
    <source>
        <dbReference type="EMBL" id="CAG8532700.1"/>
    </source>
</evidence>